<name>A0ABP9U8C8_9BACT</name>
<dbReference type="SUPFAM" id="SSF55729">
    <property type="entry name" value="Acyl-CoA N-acyltransferases (Nat)"/>
    <property type="match status" value="1"/>
</dbReference>
<sequence length="144" mass="16658">MLTRIQDKSELRALSELEQALFKNHCYSLEQLEDMYADQNYVFYTFKENDIVLGYMIVLETADEVELIKIGVSPLAQGKGIGTKLMSIIKEGPKDIFLEVSANNTNAISFYEYHGFQFIHRRKAYYQDGSDGLIYKYSVKEMVK</sequence>
<dbReference type="PANTHER" id="PTHR43420:SF12">
    <property type="entry name" value="N-ACETYLTRANSFERASE DOMAIN-CONTAINING PROTEIN"/>
    <property type="match status" value="1"/>
</dbReference>
<dbReference type="Pfam" id="PF00583">
    <property type="entry name" value="Acetyltransf_1"/>
    <property type="match status" value="1"/>
</dbReference>
<reference evidence="4" key="1">
    <citation type="submission" date="2024-02" db="EMBL/GenBank/DDBJ databases">
        <title>Draft genome sequence of new strains in genus Ureaplasma.</title>
        <authorList>
            <person name="Nakajima Y."/>
            <person name="Segawa T."/>
        </authorList>
    </citation>
    <scope>NUCLEOTIDE SEQUENCE [LARGE SCALE GENOMIC DNA]</scope>
    <source>
        <strain evidence="4">OM1</strain>
    </source>
</reference>
<dbReference type="InterPro" id="IPR016181">
    <property type="entry name" value="Acyl_CoA_acyltransferase"/>
</dbReference>
<proteinExistence type="predicted"/>
<comment type="caution">
    <text evidence="4">The sequence shown here is derived from an EMBL/GenBank/DDBJ whole genome shotgun (WGS) entry which is preliminary data.</text>
</comment>
<evidence type="ECO:0000313" key="5">
    <source>
        <dbReference type="Proteomes" id="UP001449582"/>
    </source>
</evidence>
<evidence type="ECO:0000256" key="2">
    <source>
        <dbReference type="ARBA" id="ARBA00023315"/>
    </source>
</evidence>
<evidence type="ECO:0000259" key="3">
    <source>
        <dbReference type="PROSITE" id="PS51186"/>
    </source>
</evidence>
<dbReference type="PANTHER" id="PTHR43420">
    <property type="entry name" value="ACETYLTRANSFERASE"/>
    <property type="match status" value="1"/>
</dbReference>
<dbReference type="RefSeq" id="WP_353289511.1">
    <property type="nucleotide sequence ID" value="NZ_BAABQM010000001.1"/>
</dbReference>
<keyword evidence="5" id="KW-1185">Reference proteome</keyword>
<organism evidence="4 5">
    <name type="scientific">Ureaplasma ceti</name>
    <dbReference type="NCBI Taxonomy" id="3119530"/>
    <lineage>
        <taxon>Bacteria</taxon>
        <taxon>Bacillati</taxon>
        <taxon>Mycoplasmatota</taxon>
        <taxon>Mycoplasmoidales</taxon>
        <taxon>Mycoplasmoidaceae</taxon>
        <taxon>Ureaplasma</taxon>
    </lineage>
</organism>
<accession>A0ABP9U8C8</accession>
<dbReference type="PROSITE" id="PS51186">
    <property type="entry name" value="GNAT"/>
    <property type="match status" value="1"/>
</dbReference>
<dbReference type="InterPro" id="IPR050680">
    <property type="entry name" value="YpeA/RimI_acetyltransf"/>
</dbReference>
<dbReference type="Gene3D" id="3.40.630.30">
    <property type="match status" value="1"/>
</dbReference>
<dbReference type="Proteomes" id="UP001449582">
    <property type="component" value="Unassembled WGS sequence"/>
</dbReference>
<dbReference type="CDD" id="cd04301">
    <property type="entry name" value="NAT_SF"/>
    <property type="match status" value="1"/>
</dbReference>
<dbReference type="EMBL" id="BAABQM010000001">
    <property type="protein sequence ID" value="GAA5414346.1"/>
    <property type="molecule type" value="Genomic_DNA"/>
</dbReference>
<feature type="domain" description="N-acetyltransferase" evidence="3">
    <location>
        <begin position="1"/>
        <end position="140"/>
    </location>
</feature>
<keyword evidence="1" id="KW-0808">Transferase</keyword>
<evidence type="ECO:0000256" key="1">
    <source>
        <dbReference type="ARBA" id="ARBA00022679"/>
    </source>
</evidence>
<evidence type="ECO:0000313" key="4">
    <source>
        <dbReference type="EMBL" id="GAA5414346.1"/>
    </source>
</evidence>
<protein>
    <submittedName>
        <fullName evidence="4">GNAT family N-acetyltransferase</fullName>
    </submittedName>
</protein>
<dbReference type="InterPro" id="IPR000182">
    <property type="entry name" value="GNAT_dom"/>
</dbReference>
<gene>
    <name evidence="4" type="ORF">UREOM_0570</name>
</gene>
<keyword evidence="2" id="KW-0012">Acyltransferase</keyword>